<dbReference type="SUPFAM" id="SSF47413">
    <property type="entry name" value="lambda repressor-like DNA-binding domains"/>
    <property type="match status" value="1"/>
</dbReference>
<evidence type="ECO:0000313" key="3">
    <source>
        <dbReference type="Proteomes" id="UP000609879"/>
    </source>
</evidence>
<name>A0ABQ3Y065_9ACTN</name>
<dbReference type="SMART" id="SM00530">
    <property type="entry name" value="HTH_XRE"/>
    <property type="match status" value="1"/>
</dbReference>
<dbReference type="CDD" id="cd00093">
    <property type="entry name" value="HTH_XRE"/>
    <property type="match status" value="1"/>
</dbReference>
<proteinExistence type="predicted"/>
<accession>A0ABQ3Y065</accession>
<sequence length="150" mass="16516">MSPMHASHLAQSLSGPVTYACVMADAVQSFADLIADGRRAKGWSQDDLERESGVSRSTISRWERGLADRPEPEHVRAVCAALGVDPRRAAVSLGYLTEDDLRAGQDQLPQEVEEVLDILQSGSISAESRREWINYLKYLQQASTSDRQTG</sequence>
<protein>
    <recommendedName>
        <fullName evidence="1">HTH cro/C1-type domain-containing protein</fullName>
    </recommendedName>
</protein>
<feature type="domain" description="HTH cro/C1-type" evidence="1">
    <location>
        <begin position="34"/>
        <end position="89"/>
    </location>
</feature>
<dbReference type="PROSITE" id="PS50943">
    <property type="entry name" value="HTH_CROC1"/>
    <property type="match status" value="1"/>
</dbReference>
<dbReference type="EMBL" id="BOMI01000033">
    <property type="protein sequence ID" value="GID73245.1"/>
    <property type="molecule type" value="Genomic_DNA"/>
</dbReference>
<reference evidence="2 3" key="1">
    <citation type="submission" date="2021-01" db="EMBL/GenBank/DDBJ databases">
        <title>Whole genome shotgun sequence of Actinoplanes deccanensis NBRC 13994.</title>
        <authorList>
            <person name="Komaki H."/>
            <person name="Tamura T."/>
        </authorList>
    </citation>
    <scope>NUCLEOTIDE SEQUENCE [LARGE SCALE GENOMIC DNA]</scope>
    <source>
        <strain evidence="2 3">NBRC 13994</strain>
    </source>
</reference>
<dbReference type="Pfam" id="PF01381">
    <property type="entry name" value="HTH_3"/>
    <property type="match status" value="1"/>
</dbReference>
<organism evidence="2 3">
    <name type="scientific">Paractinoplanes deccanensis</name>
    <dbReference type="NCBI Taxonomy" id="113561"/>
    <lineage>
        <taxon>Bacteria</taxon>
        <taxon>Bacillati</taxon>
        <taxon>Actinomycetota</taxon>
        <taxon>Actinomycetes</taxon>
        <taxon>Micromonosporales</taxon>
        <taxon>Micromonosporaceae</taxon>
        <taxon>Paractinoplanes</taxon>
    </lineage>
</organism>
<comment type="caution">
    <text evidence="2">The sequence shown here is derived from an EMBL/GenBank/DDBJ whole genome shotgun (WGS) entry which is preliminary data.</text>
</comment>
<evidence type="ECO:0000313" key="2">
    <source>
        <dbReference type="EMBL" id="GID73245.1"/>
    </source>
</evidence>
<dbReference type="InterPro" id="IPR001387">
    <property type="entry name" value="Cro/C1-type_HTH"/>
</dbReference>
<keyword evidence="3" id="KW-1185">Reference proteome</keyword>
<gene>
    <name evidence="2" type="ORF">Ade02nite_18860</name>
</gene>
<evidence type="ECO:0000259" key="1">
    <source>
        <dbReference type="PROSITE" id="PS50943"/>
    </source>
</evidence>
<dbReference type="Proteomes" id="UP000609879">
    <property type="component" value="Unassembled WGS sequence"/>
</dbReference>
<dbReference type="InterPro" id="IPR010982">
    <property type="entry name" value="Lambda_DNA-bd_dom_sf"/>
</dbReference>
<dbReference type="Gene3D" id="1.10.260.40">
    <property type="entry name" value="lambda repressor-like DNA-binding domains"/>
    <property type="match status" value="1"/>
</dbReference>